<evidence type="ECO:0000313" key="3">
    <source>
        <dbReference type="Proteomes" id="UP000028045"/>
    </source>
</evidence>
<evidence type="ECO:0000256" key="1">
    <source>
        <dbReference type="SAM" id="MobiDB-lite"/>
    </source>
</evidence>
<proteinExistence type="predicted"/>
<name>A0A084AM98_STACB</name>
<accession>A0A084AM98</accession>
<feature type="region of interest" description="Disordered" evidence="1">
    <location>
        <begin position="180"/>
        <end position="223"/>
    </location>
</feature>
<dbReference type="AlphaFoldDB" id="A0A084AM98"/>
<dbReference type="EMBL" id="KL648658">
    <property type="protein sequence ID" value="KEY66427.1"/>
    <property type="molecule type" value="Genomic_DNA"/>
</dbReference>
<dbReference type="Proteomes" id="UP000028045">
    <property type="component" value="Unassembled WGS sequence"/>
</dbReference>
<organism evidence="2 3">
    <name type="scientific">Stachybotrys chartarum (strain CBS 109288 / IBT 7711)</name>
    <name type="common">Toxic black mold</name>
    <name type="synonym">Stilbospora chartarum</name>
    <dbReference type="NCBI Taxonomy" id="1280523"/>
    <lineage>
        <taxon>Eukaryota</taxon>
        <taxon>Fungi</taxon>
        <taxon>Dikarya</taxon>
        <taxon>Ascomycota</taxon>
        <taxon>Pezizomycotina</taxon>
        <taxon>Sordariomycetes</taxon>
        <taxon>Hypocreomycetidae</taxon>
        <taxon>Hypocreales</taxon>
        <taxon>Stachybotryaceae</taxon>
        <taxon>Stachybotrys</taxon>
    </lineage>
</organism>
<protein>
    <recommendedName>
        <fullName evidence="4">FAR1 domain-containing protein</fullName>
    </recommendedName>
</protein>
<keyword evidence="3" id="KW-1185">Reference proteome</keyword>
<evidence type="ECO:0008006" key="4">
    <source>
        <dbReference type="Google" id="ProtNLM"/>
    </source>
</evidence>
<reference evidence="2 3" key="1">
    <citation type="journal article" date="2014" name="BMC Genomics">
        <title>Comparative genome sequencing reveals chemotype-specific gene clusters in the toxigenic black mold Stachybotrys.</title>
        <authorList>
            <person name="Semeiks J."/>
            <person name="Borek D."/>
            <person name="Otwinowski Z."/>
            <person name="Grishin N.V."/>
        </authorList>
    </citation>
    <scope>NUCLEOTIDE SEQUENCE [LARGE SCALE GENOMIC DNA]</scope>
    <source>
        <strain evidence="3">CBS 109288 / IBT 7711</strain>
    </source>
</reference>
<feature type="compositionally biased region" description="Polar residues" evidence="1">
    <location>
        <begin position="200"/>
        <end position="223"/>
    </location>
</feature>
<dbReference type="HOGENOM" id="CLU_1157033_0_0_1"/>
<gene>
    <name evidence="2" type="ORF">S7711_11014</name>
</gene>
<evidence type="ECO:0000313" key="2">
    <source>
        <dbReference type="EMBL" id="KEY66427.1"/>
    </source>
</evidence>
<sequence length="223" mass="24614">MADPITGQLYSTHKEADTALRDDQYDLGYMVAVKTSKKDAKTGVVAYTLTTSKKSQCPFTVSIRYYKKEQGFRIRITSPSHNHPAIDDHVNSARHRHHSRRKHGFEATVKLVEEYLQLGTLTAKEIASRIHEEQPSLHIAESDVWHIAKTLRDSVGTRGTSTDSPHGPSVHALPLDSGMCQTLPVHRDKDASPSLVLGLPNTQDPSPGPSTEWTLSPEPGSSM</sequence>